<keyword evidence="2 5" id="KW-0812">Transmembrane</keyword>
<evidence type="ECO:0000256" key="3">
    <source>
        <dbReference type="ARBA" id="ARBA00022989"/>
    </source>
</evidence>
<evidence type="ECO:0000313" key="7">
    <source>
        <dbReference type="Proteomes" id="UP000036890"/>
    </source>
</evidence>
<accession>A0A0L8AG79</accession>
<dbReference type="InterPro" id="IPR012451">
    <property type="entry name" value="DUF1656"/>
</dbReference>
<feature type="transmembrane region" description="Helical" evidence="5">
    <location>
        <begin position="6"/>
        <end position="25"/>
    </location>
</feature>
<keyword evidence="1" id="KW-1003">Cell membrane</keyword>
<name>A0A0L8AG79_9GAMM</name>
<evidence type="ECO:0000256" key="2">
    <source>
        <dbReference type="ARBA" id="ARBA00022692"/>
    </source>
</evidence>
<evidence type="ECO:0000313" key="6">
    <source>
        <dbReference type="EMBL" id="KOF01145.1"/>
    </source>
</evidence>
<protein>
    <submittedName>
        <fullName evidence="6">Membrane protein</fullName>
    </submittedName>
</protein>
<dbReference type="EMBL" id="AJLO02000004">
    <property type="protein sequence ID" value="KOF01145.1"/>
    <property type="molecule type" value="Genomic_DNA"/>
</dbReference>
<reference evidence="6 7" key="1">
    <citation type="journal article" date="2012" name="J. Bacteriol.">
        <title>Genome sequence of a novel nicotine-degrading strain, Pseudomonas geniculata N1.</title>
        <authorList>
            <person name="Tang H."/>
            <person name="Yu H."/>
            <person name="Tai C."/>
            <person name="Huang K."/>
            <person name="Liu Y."/>
            <person name="Wang L."/>
            <person name="Yao Y."/>
            <person name="Wu G."/>
            <person name="Xu P."/>
        </authorList>
    </citation>
    <scope>NUCLEOTIDE SEQUENCE [LARGE SCALE GENOMIC DNA]</scope>
    <source>
        <strain evidence="6 7">N1</strain>
    </source>
</reference>
<dbReference type="OrthoDB" id="7021192at2"/>
<gene>
    <name evidence="6" type="ORF">W7K_01385</name>
</gene>
<comment type="caution">
    <text evidence="6">The sequence shown here is derived from an EMBL/GenBank/DDBJ whole genome shotgun (WGS) entry which is preliminary data.</text>
</comment>
<dbReference type="RefSeq" id="WP_010487502.1">
    <property type="nucleotide sequence ID" value="NZ_AJLO02000004.1"/>
</dbReference>
<proteinExistence type="predicted"/>
<organism evidence="6 7">
    <name type="scientific">Stenotrophomonas geniculata N1</name>
    <dbReference type="NCBI Taxonomy" id="1167641"/>
    <lineage>
        <taxon>Bacteria</taxon>
        <taxon>Pseudomonadati</taxon>
        <taxon>Pseudomonadota</taxon>
        <taxon>Gammaproteobacteria</taxon>
        <taxon>Lysobacterales</taxon>
        <taxon>Lysobacteraceae</taxon>
        <taxon>Stenotrophomonas</taxon>
    </lineage>
</organism>
<dbReference type="Pfam" id="PF07869">
    <property type="entry name" value="DUF1656"/>
    <property type="match status" value="1"/>
</dbReference>
<dbReference type="AlphaFoldDB" id="A0A0L8AG79"/>
<dbReference type="Proteomes" id="UP000036890">
    <property type="component" value="Unassembled WGS sequence"/>
</dbReference>
<evidence type="ECO:0000256" key="5">
    <source>
        <dbReference type="SAM" id="Phobius"/>
    </source>
</evidence>
<keyword evidence="3 5" id="KW-1133">Transmembrane helix</keyword>
<evidence type="ECO:0000256" key="1">
    <source>
        <dbReference type="ARBA" id="ARBA00022475"/>
    </source>
</evidence>
<evidence type="ECO:0000256" key="4">
    <source>
        <dbReference type="ARBA" id="ARBA00023136"/>
    </source>
</evidence>
<feature type="transmembrane region" description="Helical" evidence="5">
    <location>
        <begin position="46"/>
        <end position="64"/>
    </location>
</feature>
<sequence>MPGEFSLHGVFVPTLLGLMLLAYLVNSGLHALLQRAGAYRHVWHPALFNLALYGIVLGLLFHLLRWMQS</sequence>
<dbReference type="GeneID" id="93741941"/>
<keyword evidence="4 5" id="KW-0472">Membrane</keyword>